<name>A0A4S8M3J3_DENBC</name>
<dbReference type="AlphaFoldDB" id="A0A4S8M3J3"/>
<gene>
    <name evidence="2" type="ORF">K435DRAFT_663830</name>
</gene>
<evidence type="ECO:0000313" key="3">
    <source>
        <dbReference type="Proteomes" id="UP000297245"/>
    </source>
</evidence>
<evidence type="ECO:0000313" key="2">
    <source>
        <dbReference type="EMBL" id="THU96732.1"/>
    </source>
</evidence>
<keyword evidence="3" id="KW-1185">Reference proteome</keyword>
<protein>
    <submittedName>
        <fullName evidence="2">Uncharacterized protein</fullName>
    </submittedName>
</protein>
<feature type="region of interest" description="Disordered" evidence="1">
    <location>
        <begin position="47"/>
        <end position="75"/>
    </location>
</feature>
<dbReference type="Proteomes" id="UP000297245">
    <property type="component" value="Unassembled WGS sequence"/>
</dbReference>
<reference evidence="2 3" key="1">
    <citation type="journal article" date="2019" name="Nat. Ecol. Evol.">
        <title>Megaphylogeny resolves global patterns of mushroom evolution.</title>
        <authorList>
            <person name="Varga T."/>
            <person name="Krizsan K."/>
            <person name="Foldi C."/>
            <person name="Dima B."/>
            <person name="Sanchez-Garcia M."/>
            <person name="Sanchez-Ramirez S."/>
            <person name="Szollosi G.J."/>
            <person name="Szarkandi J.G."/>
            <person name="Papp V."/>
            <person name="Albert L."/>
            <person name="Andreopoulos W."/>
            <person name="Angelini C."/>
            <person name="Antonin V."/>
            <person name="Barry K.W."/>
            <person name="Bougher N.L."/>
            <person name="Buchanan P."/>
            <person name="Buyck B."/>
            <person name="Bense V."/>
            <person name="Catcheside P."/>
            <person name="Chovatia M."/>
            <person name="Cooper J."/>
            <person name="Damon W."/>
            <person name="Desjardin D."/>
            <person name="Finy P."/>
            <person name="Geml J."/>
            <person name="Haridas S."/>
            <person name="Hughes K."/>
            <person name="Justo A."/>
            <person name="Karasinski D."/>
            <person name="Kautmanova I."/>
            <person name="Kiss B."/>
            <person name="Kocsube S."/>
            <person name="Kotiranta H."/>
            <person name="LaButti K.M."/>
            <person name="Lechner B.E."/>
            <person name="Liimatainen K."/>
            <person name="Lipzen A."/>
            <person name="Lukacs Z."/>
            <person name="Mihaltcheva S."/>
            <person name="Morgado L.N."/>
            <person name="Niskanen T."/>
            <person name="Noordeloos M.E."/>
            <person name="Ohm R.A."/>
            <person name="Ortiz-Santana B."/>
            <person name="Ovrebo C."/>
            <person name="Racz N."/>
            <person name="Riley R."/>
            <person name="Savchenko A."/>
            <person name="Shiryaev A."/>
            <person name="Soop K."/>
            <person name="Spirin V."/>
            <person name="Szebenyi C."/>
            <person name="Tomsovsky M."/>
            <person name="Tulloss R.E."/>
            <person name="Uehling J."/>
            <person name="Grigoriev I.V."/>
            <person name="Vagvolgyi C."/>
            <person name="Papp T."/>
            <person name="Martin F.M."/>
            <person name="Miettinen O."/>
            <person name="Hibbett D.S."/>
            <person name="Nagy L.G."/>
        </authorList>
    </citation>
    <scope>NUCLEOTIDE SEQUENCE [LARGE SCALE GENOMIC DNA]</scope>
    <source>
        <strain evidence="2 3">CBS 962.96</strain>
    </source>
</reference>
<dbReference type="EMBL" id="ML179169">
    <property type="protein sequence ID" value="THU96732.1"/>
    <property type="molecule type" value="Genomic_DNA"/>
</dbReference>
<evidence type="ECO:0000256" key="1">
    <source>
        <dbReference type="SAM" id="MobiDB-lite"/>
    </source>
</evidence>
<accession>A0A4S8M3J3</accession>
<sequence length="217" mass="24154">MVLPLWPGETDMHSQQKARSFVPPEIPEEEKRYLVVYYKTRPTITEEEIVRGGGKQKQKQKEREKESESTPGSDQAKNIMLSSFIVVALTVSFEELQDLRVTLPKEGLMVTGPLEDAFRSIPPKTARDSSSDVSVRECVLAQCNSRDTGLQFDPEALIQLGLCSVVRETGKEPLPLGRVSEEFDSQKTIEVKLTSLGTAVMEMIWYGGLALTSFGAE</sequence>
<organism evidence="2 3">
    <name type="scientific">Dendrothele bispora (strain CBS 962.96)</name>
    <dbReference type="NCBI Taxonomy" id="1314807"/>
    <lineage>
        <taxon>Eukaryota</taxon>
        <taxon>Fungi</taxon>
        <taxon>Dikarya</taxon>
        <taxon>Basidiomycota</taxon>
        <taxon>Agaricomycotina</taxon>
        <taxon>Agaricomycetes</taxon>
        <taxon>Agaricomycetidae</taxon>
        <taxon>Agaricales</taxon>
        <taxon>Agaricales incertae sedis</taxon>
        <taxon>Dendrothele</taxon>
    </lineage>
</organism>
<feature type="compositionally biased region" description="Basic and acidic residues" evidence="1">
    <location>
        <begin position="59"/>
        <end position="68"/>
    </location>
</feature>
<proteinExistence type="predicted"/>
<dbReference type="OrthoDB" id="3357948at2759"/>
<feature type="region of interest" description="Disordered" evidence="1">
    <location>
        <begin position="1"/>
        <end position="22"/>
    </location>
</feature>